<sequence>MADTNAYQNFLDFFSRRDKERLDGLNEGYFSRMMPDERNQAFEYLLRLVEAGGGRESIHGLFSADWERATTVLTRLLKEHRFTGEAEVIAAWNVYRVERDSSLLEIFIRAMSSDDKRVRQSAAYYVPTDAVTLELLAALKQMIRAETDQLAAIHAVNALLACYDVSKESIGIKAYQTIYRGLRAADSTAKEAAFRQLDALYA</sequence>
<evidence type="ECO:0008006" key="3">
    <source>
        <dbReference type="Google" id="ProtNLM"/>
    </source>
</evidence>
<protein>
    <recommendedName>
        <fullName evidence="3">HEAT repeat domain-containing protein</fullName>
    </recommendedName>
</protein>
<dbReference type="SUPFAM" id="SSF48371">
    <property type="entry name" value="ARM repeat"/>
    <property type="match status" value="1"/>
</dbReference>
<organism evidence="1 2">
    <name type="scientific">Duganella margarita</name>
    <dbReference type="NCBI Taxonomy" id="2692170"/>
    <lineage>
        <taxon>Bacteria</taxon>
        <taxon>Pseudomonadati</taxon>
        <taxon>Pseudomonadota</taxon>
        <taxon>Betaproteobacteria</taxon>
        <taxon>Burkholderiales</taxon>
        <taxon>Oxalobacteraceae</taxon>
        <taxon>Telluria group</taxon>
        <taxon>Duganella</taxon>
    </lineage>
</organism>
<name>A0A7X4H1S1_9BURK</name>
<dbReference type="Proteomes" id="UP000469734">
    <property type="component" value="Unassembled WGS sequence"/>
</dbReference>
<comment type="caution">
    <text evidence="1">The sequence shown here is derived from an EMBL/GenBank/DDBJ whole genome shotgun (WGS) entry which is preliminary data.</text>
</comment>
<dbReference type="EMBL" id="WWCR01000012">
    <property type="protein sequence ID" value="MYM73111.1"/>
    <property type="molecule type" value="Genomic_DNA"/>
</dbReference>
<evidence type="ECO:0000313" key="1">
    <source>
        <dbReference type="EMBL" id="MYM73111.1"/>
    </source>
</evidence>
<proteinExistence type="predicted"/>
<evidence type="ECO:0000313" key="2">
    <source>
        <dbReference type="Proteomes" id="UP000469734"/>
    </source>
</evidence>
<dbReference type="InterPro" id="IPR016024">
    <property type="entry name" value="ARM-type_fold"/>
</dbReference>
<gene>
    <name evidence="1" type="ORF">GTP56_13020</name>
</gene>
<reference evidence="1 2" key="1">
    <citation type="submission" date="2019-12" db="EMBL/GenBank/DDBJ databases">
        <title>Novel species isolated from a subtropical stream in China.</title>
        <authorList>
            <person name="Lu H."/>
        </authorList>
    </citation>
    <scope>NUCLEOTIDE SEQUENCE [LARGE SCALE GENOMIC DNA]</scope>
    <source>
        <strain evidence="1 2">FT134W</strain>
    </source>
</reference>
<dbReference type="RefSeq" id="WP_161050392.1">
    <property type="nucleotide sequence ID" value="NZ_WWCR01000012.1"/>
</dbReference>
<accession>A0A7X4H1S1</accession>
<dbReference type="AlphaFoldDB" id="A0A7X4H1S1"/>